<reference evidence="2 3" key="1">
    <citation type="journal article" date="2015" name="Proc. Natl. Acad. Sci. U.S.A.">
        <title>The resurrection genome of Boea hygrometrica: A blueprint for survival of dehydration.</title>
        <authorList>
            <person name="Xiao L."/>
            <person name="Yang G."/>
            <person name="Zhang L."/>
            <person name="Yang X."/>
            <person name="Zhao S."/>
            <person name="Ji Z."/>
            <person name="Zhou Q."/>
            <person name="Hu M."/>
            <person name="Wang Y."/>
            <person name="Chen M."/>
            <person name="Xu Y."/>
            <person name="Jin H."/>
            <person name="Xiao X."/>
            <person name="Hu G."/>
            <person name="Bao F."/>
            <person name="Hu Y."/>
            <person name="Wan P."/>
            <person name="Li L."/>
            <person name="Deng X."/>
            <person name="Kuang T."/>
            <person name="Xiang C."/>
            <person name="Zhu J.K."/>
            <person name="Oliver M.J."/>
            <person name="He Y."/>
        </authorList>
    </citation>
    <scope>NUCLEOTIDE SEQUENCE [LARGE SCALE GENOMIC DNA]</scope>
    <source>
        <strain evidence="3">cv. XS01</strain>
    </source>
</reference>
<organism evidence="2 3">
    <name type="scientific">Dorcoceras hygrometricum</name>
    <dbReference type="NCBI Taxonomy" id="472368"/>
    <lineage>
        <taxon>Eukaryota</taxon>
        <taxon>Viridiplantae</taxon>
        <taxon>Streptophyta</taxon>
        <taxon>Embryophyta</taxon>
        <taxon>Tracheophyta</taxon>
        <taxon>Spermatophyta</taxon>
        <taxon>Magnoliopsida</taxon>
        <taxon>eudicotyledons</taxon>
        <taxon>Gunneridae</taxon>
        <taxon>Pentapetalae</taxon>
        <taxon>asterids</taxon>
        <taxon>lamiids</taxon>
        <taxon>Lamiales</taxon>
        <taxon>Gesneriaceae</taxon>
        <taxon>Didymocarpoideae</taxon>
        <taxon>Trichosporeae</taxon>
        <taxon>Loxocarpinae</taxon>
        <taxon>Dorcoceras</taxon>
    </lineage>
</organism>
<dbReference type="AlphaFoldDB" id="A0A2Z7AJ30"/>
<proteinExistence type="predicted"/>
<keyword evidence="3" id="KW-1185">Reference proteome</keyword>
<dbReference type="EMBL" id="KV016816">
    <property type="protein sequence ID" value="KZV19136.1"/>
    <property type="molecule type" value="Genomic_DNA"/>
</dbReference>
<evidence type="ECO:0000313" key="2">
    <source>
        <dbReference type="EMBL" id="KZV19136.1"/>
    </source>
</evidence>
<accession>A0A2Z7AJ30</accession>
<feature type="region of interest" description="Disordered" evidence="1">
    <location>
        <begin position="1"/>
        <end position="30"/>
    </location>
</feature>
<feature type="compositionally biased region" description="Basic and acidic residues" evidence="1">
    <location>
        <begin position="17"/>
        <end position="30"/>
    </location>
</feature>
<gene>
    <name evidence="2" type="ORF">F511_38921</name>
</gene>
<name>A0A2Z7AJ30_9LAMI</name>
<dbReference type="Proteomes" id="UP000250235">
    <property type="component" value="Unassembled WGS sequence"/>
</dbReference>
<protein>
    <submittedName>
        <fullName evidence="2">Uncharacterized protein</fullName>
    </submittedName>
</protein>
<evidence type="ECO:0000256" key="1">
    <source>
        <dbReference type="SAM" id="MobiDB-lite"/>
    </source>
</evidence>
<evidence type="ECO:0000313" key="3">
    <source>
        <dbReference type="Proteomes" id="UP000250235"/>
    </source>
</evidence>
<sequence length="89" mass="10388">MPPKRRGRGRGQISEDSNGHNDEVQRSRQIDDEVDVLAASVDEMELIMVRFQRMNPQTFDGEYEDAYFEDERQYRSPHLPARMLIAAMS</sequence>